<dbReference type="InterPro" id="IPR029063">
    <property type="entry name" value="SAM-dependent_MTases_sf"/>
</dbReference>
<dbReference type="PANTHER" id="PTHR43591">
    <property type="entry name" value="METHYLTRANSFERASE"/>
    <property type="match status" value="1"/>
</dbReference>
<dbReference type="EMBL" id="CP015136">
    <property type="protein sequence ID" value="AMY08591.1"/>
    <property type="molecule type" value="Genomic_DNA"/>
</dbReference>
<accession>A0A143PJA8</accession>
<dbReference type="STRING" id="1855912.LuPra_01795"/>
<dbReference type="GO" id="GO:0032259">
    <property type="term" value="P:methylation"/>
    <property type="evidence" value="ECO:0007669"/>
    <property type="project" value="UniProtKB-KW"/>
</dbReference>
<keyword evidence="3" id="KW-1185">Reference proteome</keyword>
<dbReference type="Pfam" id="PF13649">
    <property type="entry name" value="Methyltransf_25"/>
    <property type="match status" value="1"/>
</dbReference>
<dbReference type="PATRIC" id="fig|1813736.3.peg.1881"/>
<proteinExistence type="predicted"/>
<dbReference type="KEGG" id="abac:LuPra_01795"/>
<dbReference type="PANTHER" id="PTHR43591:SF24">
    <property type="entry name" value="2-METHOXY-6-POLYPRENYL-1,4-BENZOQUINOL METHYLASE, MITOCHONDRIAL"/>
    <property type="match status" value="1"/>
</dbReference>
<keyword evidence="2" id="KW-0808">Transferase</keyword>
<name>A0A143PJA8_LUTPR</name>
<feature type="domain" description="Methyltransferase" evidence="1">
    <location>
        <begin position="45"/>
        <end position="140"/>
    </location>
</feature>
<dbReference type="Proteomes" id="UP000076079">
    <property type="component" value="Chromosome"/>
</dbReference>
<sequence length="211" mass="23392">MSDDINLWTSAEHAQRYLAVAYQIPRRQEGEASLLECVPAATRRILDLGSGEGRLAGLLLDRLPEATAVVLDFSDEMLGRLHARFDADPRVSVCAHDLSTPLPDLGRFDAVVSSFAIHHLLDLRKRALYEEAHARLTPDGVFLNLEHVASATPALHVWFLAALGLTPEEDDPSNKLAPVETQLQWLGEIGFTDVDCHWKWRELALLAGVRS</sequence>
<gene>
    <name evidence="2" type="ORF">LuPra_01795</name>
</gene>
<reference evidence="2 3" key="1">
    <citation type="journal article" date="2016" name="Genome Announc.">
        <title>First Complete Genome Sequence of a Subdivision 6 Acidobacterium Strain.</title>
        <authorList>
            <person name="Huang S."/>
            <person name="Vieira S."/>
            <person name="Bunk B."/>
            <person name="Riedel T."/>
            <person name="Sproer C."/>
            <person name="Overmann J."/>
        </authorList>
    </citation>
    <scope>NUCLEOTIDE SEQUENCE [LARGE SCALE GENOMIC DNA]</scope>
    <source>
        <strain evidence="3">DSM 100886 HEG_-6_39</strain>
    </source>
</reference>
<dbReference type="SUPFAM" id="SSF53335">
    <property type="entry name" value="S-adenosyl-L-methionine-dependent methyltransferases"/>
    <property type="match status" value="1"/>
</dbReference>
<reference evidence="3" key="2">
    <citation type="submission" date="2016-04" db="EMBL/GenBank/DDBJ databases">
        <title>First Complete Genome Sequence of a Subdivision 6 Acidobacterium.</title>
        <authorList>
            <person name="Huang S."/>
            <person name="Vieira S."/>
            <person name="Bunk B."/>
            <person name="Riedel T."/>
            <person name="Sproeer C."/>
            <person name="Overmann J."/>
        </authorList>
    </citation>
    <scope>NUCLEOTIDE SEQUENCE [LARGE SCALE GENOMIC DNA]</scope>
    <source>
        <strain evidence="3">DSM 100886 HEG_-6_39</strain>
    </source>
</reference>
<dbReference type="InterPro" id="IPR041698">
    <property type="entry name" value="Methyltransf_25"/>
</dbReference>
<dbReference type="AlphaFoldDB" id="A0A143PJA8"/>
<dbReference type="Gene3D" id="3.40.50.150">
    <property type="entry name" value="Vaccinia Virus protein VP39"/>
    <property type="match status" value="1"/>
</dbReference>
<evidence type="ECO:0000313" key="2">
    <source>
        <dbReference type="EMBL" id="AMY08591.1"/>
    </source>
</evidence>
<protein>
    <submittedName>
        <fullName evidence="2">Trans-aconitate 2-methyltransferase</fullName>
    </submittedName>
</protein>
<keyword evidence="2" id="KW-0489">Methyltransferase</keyword>
<evidence type="ECO:0000313" key="3">
    <source>
        <dbReference type="Proteomes" id="UP000076079"/>
    </source>
</evidence>
<dbReference type="GO" id="GO:0008168">
    <property type="term" value="F:methyltransferase activity"/>
    <property type="evidence" value="ECO:0007669"/>
    <property type="project" value="UniProtKB-KW"/>
</dbReference>
<dbReference type="RefSeq" id="WP_201792183.1">
    <property type="nucleotide sequence ID" value="NZ_CP015136.1"/>
</dbReference>
<dbReference type="CDD" id="cd02440">
    <property type="entry name" value="AdoMet_MTases"/>
    <property type="match status" value="1"/>
</dbReference>
<organism evidence="2 3">
    <name type="scientific">Luteitalea pratensis</name>
    <dbReference type="NCBI Taxonomy" id="1855912"/>
    <lineage>
        <taxon>Bacteria</taxon>
        <taxon>Pseudomonadati</taxon>
        <taxon>Acidobacteriota</taxon>
        <taxon>Vicinamibacteria</taxon>
        <taxon>Vicinamibacterales</taxon>
        <taxon>Vicinamibacteraceae</taxon>
        <taxon>Luteitalea</taxon>
    </lineage>
</organism>
<evidence type="ECO:0000259" key="1">
    <source>
        <dbReference type="Pfam" id="PF13649"/>
    </source>
</evidence>